<accession>A0ABS1K4A4</accession>
<keyword evidence="2" id="KW-0472">Membrane</keyword>
<feature type="region of interest" description="Disordered" evidence="1">
    <location>
        <begin position="267"/>
        <end position="294"/>
    </location>
</feature>
<sequence>MLLGLVALVAGVGQLTWWAPDEQVTASLPADTPAAPLTVIDTKLRDLRGGEATLTIRGEGNFSLSAGRPDDVAAWVGKTAHTTIDGASSDGKVLSAAHADGDPSSPNPAGADVFATTQNASGTLEYHWDVPDNGDWQLLLATDGKAPAPQDVTITWPSNATTPWAVPLIVIGALLLAGGIVLAILDRRRGSRPGGPGVPGHTQPADATSAIPEVPRRAPGSGQGTAVRAVHDAGQGRQRTARRTVPGAAATALAVLLAAAGLGAAPAQATTAPSPSGTGSPSASASGSPTEAPKERVLLEDQLSRILNQTASAVQAGDDAKDAGKLSPRVDGSALLARTQNYKVRAAVASAPAVAPVRASKLLTSVVTTQRSWPRTVIAVTQGEGNTTPQLLTLRQATARDNYKLIEAAPLLPGATFPGTAKSGADQLPLDAKDGLSYSPADAIGGVSDRLTHADSSWKDRIADNAYINDTIGYQADIVAKGPNGNFTAKHTLVGGEATAFRTADGGALVMAPLDFVLEGTPKESGDKLTLADDAAALAGGKEATTKMTLTFRESLMIYVPKDGATAQMTVIGATRNLSAASVS</sequence>
<protein>
    <recommendedName>
        <fullName evidence="3">DUF8094 domain-containing protein</fullName>
    </recommendedName>
</protein>
<evidence type="ECO:0000313" key="5">
    <source>
        <dbReference type="Proteomes" id="UP000639051"/>
    </source>
</evidence>
<feature type="domain" description="DUF8094" evidence="3">
    <location>
        <begin position="318"/>
        <end position="579"/>
    </location>
</feature>
<dbReference type="Pfam" id="PF26366">
    <property type="entry name" value="DUF8094"/>
    <property type="match status" value="1"/>
</dbReference>
<feature type="transmembrane region" description="Helical" evidence="2">
    <location>
        <begin position="164"/>
        <end position="185"/>
    </location>
</feature>
<dbReference type="Proteomes" id="UP000639051">
    <property type="component" value="Unassembled WGS sequence"/>
</dbReference>
<reference evidence="4 5" key="1">
    <citation type="submission" date="2021-01" db="EMBL/GenBank/DDBJ databases">
        <title>Genome public.</title>
        <authorList>
            <person name="Liu C."/>
            <person name="Sun Q."/>
        </authorList>
    </citation>
    <scope>NUCLEOTIDE SEQUENCE [LARGE SCALE GENOMIC DNA]</scope>
    <source>
        <strain evidence="4 5">JC656</strain>
    </source>
</reference>
<feature type="transmembrane region" description="Helical" evidence="2">
    <location>
        <begin position="245"/>
        <end position="265"/>
    </location>
</feature>
<evidence type="ECO:0000313" key="4">
    <source>
        <dbReference type="EMBL" id="MBL0706499.1"/>
    </source>
</evidence>
<name>A0ABS1K4A4_9MICC</name>
<keyword evidence="2" id="KW-1133">Transmembrane helix</keyword>
<feature type="region of interest" description="Disordered" evidence="1">
    <location>
        <begin position="192"/>
        <end position="245"/>
    </location>
</feature>
<keyword evidence="2" id="KW-0812">Transmembrane</keyword>
<evidence type="ECO:0000259" key="3">
    <source>
        <dbReference type="Pfam" id="PF26366"/>
    </source>
</evidence>
<dbReference type="EMBL" id="JAERRC010000030">
    <property type="protein sequence ID" value="MBL0706499.1"/>
    <property type="molecule type" value="Genomic_DNA"/>
</dbReference>
<dbReference type="InterPro" id="IPR058407">
    <property type="entry name" value="DUF8094"/>
</dbReference>
<organism evidence="4 5">
    <name type="scientific">Sinomonas cellulolyticus</name>
    <dbReference type="NCBI Taxonomy" id="2801916"/>
    <lineage>
        <taxon>Bacteria</taxon>
        <taxon>Bacillati</taxon>
        <taxon>Actinomycetota</taxon>
        <taxon>Actinomycetes</taxon>
        <taxon>Micrococcales</taxon>
        <taxon>Micrococcaceae</taxon>
        <taxon>Sinomonas</taxon>
    </lineage>
</organism>
<feature type="compositionally biased region" description="Low complexity" evidence="1">
    <location>
        <begin position="267"/>
        <end position="290"/>
    </location>
</feature>
<proteinExistence type="predicted"/>
<evidence type="ECO:0000256" key="2">
    <source>
        <dbReference type="SAM" id="Phobius"/>
    </source>
</evidence>
<keyword evidence="5" id="KW-1185">Reference proteome</keyword>
<gene>
    <name evidence="4" type="ORF">JJE72_13460</name>
</gene>
<comment type="caution">
    <text evidence="4">The sequence shown here is derived from an EMBL/GenBank/DDBJ whole genome shotgun (WGS) entry which is preliminary data.</text>
</comment>
<evidence type="ECO:0000256" key="1">
    <source>
        <dbReference type="SAM" id="MobiDB-lite"/>
    </source>
</evidence>